<evidence type="ECO:0000256" key="3">
    <source>
        <dbReference type="ARBA" id="ARBA00023163"/>
    </source>
</evidence>
<comment type="caution">
    <text evidence="6">The sequence shown here is derived from an EMBL/GenBank/DDBJ whole genome shotgun (WGS) entry which is preliminary data.</text>
</comment>
<dbReference type="GO" id="GO:0003677">
    <property type="term" value="F:DNA binding"/>
    <property type="evidence" value="ECO:0007669"/>
    <property type="project" value="UniProtKB-KW"/>
</dbReference>
<dbReference type="GO" id="GO:0003700">
    <property type="term" value="F:DNA-binding transcription factor activity"/>
    <property type="evidence" value="ECO:0007669"/>
    <property type="project" value="TreeGrafter"/>
</dbReference>
<evidence type="ECO:0000259" key="4">
    <source>
        <dbReference type="PROSITE" id="PS51077"/>
    </source>
</evidence>
<organism evidence="6 7">
    <name type="scientific">Achromobacter aloeverae</name>
    <dbReference type="NCBI Taxonomy" id="1750518"/>
    <lineage>
        <taxon>Bacteria</taxon>
        <taxon>Pseudomonadati</taxon>
        <taxon>Pseudomonadota</taxon>
        <taxon>Betaproteobacteria</taxon>
        <taxon>Burkholderiales</taxon>
        <taxon>Alcaligenaceae</taxon>
        <taxon>Achromobacter</taxon>
    </lineage>
</organism>
<dbReference type="InterPro" id="IPR029016">
    <property type="entry name" value="GAF-like_dom_sf"/>
</dbReference>
<dbReference type="PANTHER" id="PTHR30136">
    <property type="entry name" value="HELIX-TURN-HELIX TRANSCRIPTIONAL REGULATOR, ICLR FAMILY"/>
    <property type="match status" value="1"/>
</dbReference>
<protein>
    <submittedName>
        <fullName evidence="6">IclR family transcriptional regulator</fullName>
    </submittedName>
</protein>
<dbReference type="Gene3D" id="3.30.450.40">
    <property type="match status" value="1"/>
</dbReference>
<evidence type="ECO:0000256" key="2">
    <source>
        <dbReference type="ARBA" id="ARBA00023125"/>
    </source>
</evidence>
<evidence type="ECO:0000313" key="6">
    <source>
        <dbReference type="EMBL" id="RXN93380.1"/>
    </source>
</evidence>
<feature type="domain" description="HTH iclR-type" evidence="4">
    <location>
        <begin position="11"/>
        <end position="73"/>
    </location>
</feature>
<reference evidence="6 7" key="1">
    <citation type="journal article" date="2017" name="Int. J. Syst. Evol. Microbiol.">
        <title>Achromobacter aloeverae sp. nov., isolated from the root of Aloe vera (L.) Burm.f.</title>
        <authorList>
            <person name="Kuncharoen N."/>
            <person name="Muramatsu Y."/>
            <person name="Shibata C."/>
            <person name="Kamakura Y."/>
            <person name="Nakagawa Y."/>
            <person name="Tanasupawat S."/>
        </authorList>
    </citation>
    <scope>NUCLEOTIDE SEQUENCE [LARGE SCALE GENOMIC DNA]</scope>
    <source>
        <strain evidence="6 7">AVA-1</strain>
    </source>
</reference>
<dbReference type="InterPro" id="IPR036390">
    <property type="entry name" value="WH_DNA-bd_sf"/>
</dbReference>
<dbReference type="Pfam" id="PF01614">
    <property type="entry name" value="IclR_C"/>
    <property type="match status" value="1"/>
</dbReference>
<dbReference type="Proteomes" id="UP000290849">
    <property type="component" value="Unassembled WGS sequence"/>
</dbReference>
<dbReference type="InterPro" id="IPR036388">
    <property type="entry name" value="WH-like_DNA-bd_sf"/>
</dbReference>
<sequence length="260" mass="27846">MGETGGSLSKVRAVERAMALLRAFGPTTARLSLAELTRLSGLDKGTTRRLLQTLASGDFIEFDDTTKTYSLGAGILLLMPAVQYGNDLRDVAAPALTRLAERSGATSFLWTYFDGSALCLDRVKSPDLHIDTRWSGIGTRVSLNHSGGPRVLLAYLSAEERAKVLQGPLERPTTSTVVDPVALERAATQIRERGWEFAVDTYTLGMSALGVPVLDRNGQLVASISVATLTPQFVIKNGVPEMLGLLQTAAAEVSARLRTG</sequence>
<dbReference type="PROSITE" id="PS51078">
    <property type="entry name" value="ICLR_ED"/>
    <property type="match status" value="1"/>
</dbReference>
<gene>
    <name evidence="6" type="ORF">C7R54_06725</name>
</gene>
<keyword evidence="7" id="KW-1185">Reference proteome</keyword>
<dbReference type="OrthoDB" id="13103at2"/>
<dbReference type="InterPro" id="IPR050707">
    <property type="entry name" value="HTH_MetabolicPath_Reg"/>
</dbReference>
<dbReference type="PROSITE" id="PS51077">
    <property type="entry name" value="HTH_ICLR"/>
    <property type="match status" value="1"/>
</dbReference>
<keyword evidence="1" id="KW-0805">Transcription regulation</keyword>
<dbReference type="GO" id="GO:0045892">
    <property type="term" value="P:negative regulation of DNA-templated transcription"/>
    <property type="evidence" value="ECO:0007669"/>
    <property type="project" value="TreeGrafter"/>
</dbReference>
<dbReference type="RefSeq" id="WP_129149337.1">
    <property type="nucleotide sequence ID" value="NZ_JBHSDO010000006.1"/>
</dbReference>
<dbReference type="PANTHER" id="PTHR30136:SF24">
    <property type="entry name" value="HTH-TYPE TRANSCRIPTIONAL REPRESSOR ALLR"/>
    <property type="match status" value="1"/>
</dbReference>
<dbReference type="SUPFAM" id="SSF46785">
    <property type="entry name" value="Winged helix' DNA-binding domain"/>
    <property type="match status" value="1"/>
</dbReference>
<proteinExistence type="predicted"/>
<evidence type="ECO:0000259" key="5">
    <source>
        <dbReference type="PROSITE" id="PS51078"/>
    </source>
</evidence>
<feature type="domain" description="IclR-ED" evidence="5">
    <location>
        <begin position="67"/>
        <end position="259"/>
    </location>
</feature>
<accession>A0A4V1MSV7</accession>
<dbReference type="Pfam" id="PF09339">
    <property type="entry name" value="HTH_IclR"/>
    <property type="match status" value="1"/>
</dbReference>
<dbReference type="SMART" id="SM00346">
    <property type="entry name" value="HTH_ICLR"/>
    <property type="match status" value="1"/>
</dbReference>
<dbReference type="SUPFAM" id="SSF55781">
    <property type="entry name" value="GAF domain-like"/>
    <property type="match status" value="1"/>
</dbReference>
<dbReference type="EMBL" id="PYAL01000001">
    <property type="protein sequence ID" value="RXN93380.1"/>
    <property type="molecule type" value="Genomic_DNA"/>
</dbReference>
<keyword evidence="3" id="KW-0804">Transcription</keyword>
<dbReference type="InterPro" id="IPR014757">
    <property type="entry name" value="Tscrpt_reg_IclR_C"/>
</dbReference>
<keyword evidence="2" id="KW-0238">DNA-binding</keyword>
<name>A0A4V1MSV7_9BURK</name>
<evidence type="ECO:0000313" key="7">
    <source>
        <dbReference type="Proteomes" id="UP000290849"/>
    </source>
</evidence>
<dbReference type="InterPro" id="IPR005471">
    <property type="entry name" value="Tscrpt_reg_IclR_N"/>
</dbReference>
<dbReference type="Gene3D" id="1.10.10.10">
    <property type="entry name" value="Winged helix-like DNA-binding domain superfamily/Winged helix DNA-binding domain"/>
    <property type="match status" value="1"/>
</dbReference>
<dbReference type="AlphaFoldDB" id="A0A4V1MSV7"/>
<evidence type="ECO:0000256" key="1">
    <source>
        <dbReference type="ARBA" id="ARBA00023015"/>
    </source>
</evidence>